<evidence type="ECO:0000313" key="3">
    <source>
        <dbReference type="Proteomes" id="UP001176941"/>
    </source>
</evidence>
<keyword evidence="3" id="KW-1185">Reference proteome</keyword>
<keyword evidence="1" id="KW-0472">Membrane</keyword>
<protein>
    <submittedName>
        <fullName evidence="2">Uncharacterized protein</fullName>
    </submittedName>
</protein>
<dbReference type="EMBL" id="OX460343">
    <property type="protein sequence ID" value="CAI9180116.1"/>
    <property type="molecule type" value="Genomic_DNA"/>
</dbReference>
<sequence>MPPALFFFLKIASAIWGSFVTPYTFLDCFYISVENVSRTFIGIALNLWMPLGSKGILAILIILIHELGICFHLCLLQFLSSKFLVYRSFISLVKFIPKYLIVFDAVVNGKLFHVLCC</sequence>
<evidence type="ECO:0000256" key="1">
    <source>
        <dbReference type="SAM" id="Phobius"/>
    </source>
</evidence>
<evidence type="ECO:0000313" key="2">
    <source>
        <dbReference type="EMBL" id="CAI9180116.1"/>
    </source>
</evidence>
<keyword evidence="1" id="KW-0812">Transmembrane</keyword>
<name>A0ABN9A592_RANTA</name>
<gene>
    <name evidence="2" type="ORF">MRATA1EN1_LOCUS29078</name>
</gene>
<keyword evidence="1" id="KW-1133">Transmembrane helix</keyword>
<proteinExistence type="predicted"/>
<dbReference type="Proteomes" id="UP001176941">
    <property type="component" value="Chromosome X"/>
</dbReference>
<organism evidence="2 3">
    <name type="scientific">Rangifer tarandus platyrhynchus</name>
    <name type="common">Svalbard reindeer</name>
    <dbReference type="NCBI Taxonomy" id="3082113"/>
    <lineage>
        <taxon>Eukaryota</taxon>
        <taxon>Metazoa</taxon>
        <taxon>Chordata</taxon>
        <taxon>Craniata</taxon>
        <taxon>Vertebrata</taxon>
        <taxon>Euteleostomi</taxon>
        <taxon>Mammalia</taxon>
        <taxon>Eutheria</taxon>
        <taxon>Laurasiatheria</taxon>
        <taxon>Artiodactyla</taxon>
        <taxon>Ruminantia</taxon>
        <taxon>Pecora</taxon>
        <taxon>Cervidae</taxon>
        <taxon>Odocoileinae</taxon>
        <taxon>Rangifer</taxon>
    </lineage>
</organism>
<accession>A0ABN9A592</accession>
<reference evidence="2" key="1">
    <citation type="submission" date="2023-04" db="EMBL/GenBank/DDBJ databases">
        <authorList>
            <consortium name="ELIXIR-Norway"/>
        </authorList>
    </citation>
    <scope>NUCLEOTIDE SEQUENCE [LARGE SCALE GENOMIC DNA]</scope>
</reference>
<feature type="transmembrane region" description="Helical" evidence="1">
    <location>
        <begin position="56"/>
        <end position="79"/>
    </location>
</feature>